<dbReference type="GO" id="GO:0005829">
    <property type="term" value="C:cytosol"/>
    <property type="evidence" value="ECO:0007669"/>
    <property type="project" value="TreeGrafter"/>
</dbReference>
<evidence type="ECO:0000313" key="7">
    <source>
        <dbReference type="Proteomes" id="UP000595942"/>
    </source>
</evidence>
<dbReference type="RefSeq" id="WP_047132927.1">
    <property type="nucleotide sequence ID" value="NZ_CP015114.1"/>
</dbReference>
<dbReference type="GO" id="GO:0006152">
    <property type="term" value="P:purine nucleoside catabolic process"/>
    <property type="evidence" value="ECO:0007669"/>
    <property type="project" value="TreeGrafter"/>
</dbReference>
<dbReference type="Gene3D" id="3.90.245.10">
    <property type="entry name" value="Ribonucleoside hydrolase-like"/>
    <property type="match status" value="1"/>
</dbReference>
<evidence type="ECO:0000256" key="2">
    <source>
        <dbReference type="ARBA" id="ARBA00023295"/>
    </source>
</evidence>
<dbReference type="EMBL" id="RQTE01000109">
    <property type="protein sequence ID" value="RZI02298.1"/>
    <property type="molecule type" value="Genomic_DNA"/>
</dbReference>
<evidence type="ECO:0000313" key="5">
    <source>
        <dbReference type="EMBL" id="RZI02298.1"/>
    </source>
</evidence>
<dbReference type="InterPro" id="IPR023186">
    <property type="entry name" value="IUNH"/>
</dbReference>
<keyword evidence="7" id="KW-1185">Reference proteome</keyword>
<sequence>MSTPIIIDTDPGIDDAAAISIALNHPALDLKMITTVNGNVNIHKTTSNALQLKAFFNSDVPLHQGAATPLINQPVDAEHVHGETGMAGYEFPEANYDLLDSDNAVKAMKDTLLNSDEPITLVPIGPLTNIALLLKTYPEVTDYIKEIILMGGSAGRGNVTPAAEFNIYCDPEAADIVFNAHIPITMVGLDVARGASLSYDAINELQSNNETSNMLYHMFNHYHGDQFGKGIAVYDAYTILYLLHPENFTVKEAEVNIELTGTYTKGETVVDFSSKTTNATVVLSVDKSKFKNMLFEALSYAK</sequence>
<evidence type="ECO:0000256" key="1">
    <source>
        <dbReference type="ARBA" id="ARBA00022801"/>
    </source>
</evidence>
<dbReference type="NCBIfam" id="NF008036">
    <property type="entry name" value="PRK10768.1"/>
    <property type="match status" value="1"/>
</dbReference>
<keyword evidence="2" id="KW-0326">Glycosidase</keyword>
<dbReference type="Proteomes" id="UP000595942">
    <property type="component" value="Chromosome"/>
</dbReference>
<proteinExistence type="predicted"/>
<dbReference type="OrthoDB" id="9797882at2"/>
<evidence type="ECO:0000313" key="4">
    <source>
        <dbReference type="EMBL" id="QQS82997.1"/>
    </source>
</evidence>
<dbReference type="PANTHER" id="PTHR12304">
    <property type="entry name" value="INOSINE-URIDINE PREFERRING NUCLEOSIDE HYDROLASE"/>
    <property type="match status" value="1"/>
</dbReference>
<protein>
    <submittedName>
        <fullName evidence="5">Ribonucleoside hydrolase RihC</fullName>
    </submittedName>
</protein>
<organism evidence="5 6">
    <name type="scientific">Staphylococcus condimenti</name>
    <dbReference type="NCBI Taxonomy" id="70255"/>
    <lineage>
        <taxon>Bacteria</taxon>
        <taxon>Bacillati</taxon>
        <taxon>Bacillota</taxon>
        <taxon>Bacilli</taxon>
        <taxon>Bacillales</taxon>
        <taxon>Staphylococcaceae</taxon>
        <taxon>Staphylococcus</taxon>
    </lineage>
</organism>
<dbReference type="SUPFAM" id="SSF53590">
    <property type="entry name" value="Nucleoside hydrolase"/>
    <property type="match status" value="1"/>
</dbReference>
<dbReference type="Pfam" id="PF01156">
    <property type="entry name" value="IU_nuc_hydro"/>
    <property type="match status" value="1"/>
</dbReference>
<feature type="domain" description="Inosine/uridine-preferring nucleoside hydrolase" evidence="3">
    <location>
        <begin position="5"/>
        <end position="291"/>
    </location>
</feature>
<dbReference type="EMBL" id="CP068073">
    <property type="protein sequence ID" value="QQS82997.1"/>
    <property type="molecule type" value="Genomic_DNA"/>
</dbReference>
<accession>A0A143P9K2</accession>
<dbReference type="GO" id="GO:0008477">
    <property type="term" value="F:purine nucleosidase activity"/>
    <property type="evidence" value="ECO:0007669"/>
    <property type="project" value="TreeGrafter"/>
</dbReference>
<dbReference type="GeneID" id="93727080"/>
<dbReference type="AlphaFoldDB" id="A0A143P9K2"/>
<dbReference type="InterPro" id="IPR036452">
    <property type="entry name" value="Ribo_hydro-like"/>
</dbReference>
<reference evidence="5 6" key="1">
    <citation type="submission" date="2018-11" db="EMBL/GenBank/DDBJ databases">
        <title>Genomic profiling of Staphylococcus species from a Poultry farm system in KwaZulu-Natal, South Africa.</title>
        <authorList>
            <person name="Amoako D.G."/>
            <person name="Somboro A.M."/>
            <person name="Abia A.L.K."/>
            <person name="Bester L.A."/>
            <person name="Essack S.Y."/>
        </authorList>
    </citation>
    <scope>NUCLEOTIDE SEQUENCE [LARGE SCALE GENOMIC DNA]</scope>
    <source>
        <strain evidence="5 6">SA11</strain>
    </source>
</reference>
<dbReference type="Proteomes" id="UP000293854">
    <property type="component" value="Unassembled WGS sequence"/>
</dbReference>
<dbReference type="KEGG" id="scv:A4G25_04315"/>
<dbReference type="InterPro" id="IPR001910">
    <property type="entry name" value="Inosine/uridine_hydrolase_dom"/>
</dbReference>
<keyword evidence="1 5" id="KW-0378">Hydrolase</keyword>
<gene>
    <name evidence="5" type="primary">rihC</name>
    <name evidence="5" type="ORF">EIG99_06650</name>
    <name evidence="4" type="ORF">I6J05_01375</name>
</gene>
<evidence type="ECO:0000259" key="3">
    <source>
        <dbReference type="Pfam" id="PF01156"/>
    </source>
</evidence>
<reference evidence="4 7" key="2">
    <citation type="submission" date="2021-01" db="EMBL/GenBank/DDBJ databases">
        <title>FDA dAtabase for Regulatory Grade micrObial Sequences (FDA-ARGOS): Supporting development and validation of Infectious Disease Dx tests.</title>
        <authorList>
            <person name="Sproer C."/>
            <person name="Gronow S."/>
            <person name="Severitt S."/>
            <person name="Schroder I."/>
            <person name="Tallon L."/>
            <person name="Sadzewicz L."/>
            <person name="Zhao X."/>
            <person name="Boylan J."/>
            <person name="Ott S."/>
            <person name="Bowen H."/>
            <person name="Vavikolanu K."/>
            <person name="Mehta A."/>
            <person name="Aluvathingal J."/>
            <person name="Nadendla S."/>
            <person name="Lowell S."/>
            <person name="Myers T."/>
            <person name="Yan Y."/>
            <person name="Sichtig H."/>
        </authorList>
    </citation>
    <scope>NUCLEOTIDE SEQUENCE [LARGE SCALE GENOMIC DNA]</scope>
    <source>
        <strain evidence="4 7">FDAARGOS_1148</strain>
    </source>
</reference>
<evidence type="ECO:0000313" key="6">
    <source>
        <dbReference type="Proteomes" id="UP000293854"/>
    </source>
</evidence>
<dbReference type="PANTHER" id="PTHR12304:SF15">
    <property type="entry name" value="NON-SPECIFIC RIBONUCLEOSIDE HYDROLASE RIHC"/>
    <property type="match status" value="1"/>
</dbReference>
<name>A0A143P9K2_9STAP</name>
<dbReference type="CDD" id="cd02651">
    <property type="entry name" value="nuc_hydro_IU_UC_XIUA"/>
    <property type="match status" value="1"/>
</dbReference>